<dbReference type="InterPro" id="IPR000182">
    <property type="entry name" value="GNAT_dom"/>
</dbReference>
<dbReference type="SUPFAM" id="SSF55729">
    <property type="entry name" value="Acyl-CoA N-acyltransferases (Nat)"/>
    <property type="match status" value="1"/>
</dbReference>
<dbReference type="InterPro" id="IPR050769">
    <property type="entry name" value="NAT_camello-type"/>
</dbReference>
<dbReference type="EMBL" id="FWXB01000020">
    <property type="protein sequence ID" value="SMC14113.1"/>
    <property type="molecule type" value="Genomic_DNA"/>
</dbReference>
<keyword evidence="1 3" id="KW-0808">Transferase</keyword>
<sequence>MISANLRHYRNVEGFDRSFKDVIISALDHLEQQVMDGRSHFIIADDKGCRVGCIFFSPEDEVSGRVRLFFLTEAYRGHGVGKRMLNQVIEHACQKEFETIRVSTFEQHRDACGLYAATGFKGKVGEPMEAFGRVTRQVDFEYDLSPQSITLGQ</sequence>
<accession>A0A1X7BWV9</accession>
<dbReference type="Pfam" id="PF00583">
    <property type="entry name" value="Acetyltransf_1"/>
    <property type="match status" value="1"/>
</dbReference>
<evidence type="ECO:0000256" key="1">
    <source>
        <dbReference type="ARBA" id="ARBA00022679"/>
    </source>
</evidence>
<dbReference type="EC" id="2.3.1.57" evidence="3"/>
<feature type="domain" description="N-acetyltransferase" evidence="2">
    <location>
        <begin position="1"/>
        <end position="145"/>
    </location>
</feature>
<dbReference type="AlphaFoldDB" id="A0A1X7BWV9"/>
<dbReference type="PANTHER" id="PTHR13947">
    <property type="entry name" value="GNAT FAMILY N-ACETYLTRANSFERASE"/>
    <property type="match status" value="1"/>
</dbReference>
<evidence type="ECO:0000313" key="3">
    <source>
        <dbReference type="EMBL" id="SMC14113.1"/>
    </source>
</evidence>
<protein>
    <submittedName>
        <fullName evidence="3">Spermine/spermidine acetyltransferase</fullName>
        <ecNumber evidence="3">2.3.1.57</ecNumber>
    </submittedName>
</protein>
<evidence type="ECO:0000259" key="2">
    <source>
        <dbReference type="PROSITE" id="PS51186"/>
    </source>
</evidence>
<dbReference type="PANTHER" id="PTHR13947:SF37">
    <property type="entry name" value="LD18367P"/>
    <property type="match status" value="1"/>
</dbReference>
<dbReference type="Proteomes" id="UP000193224">
    <property type="component" value="Unassembled WGS sequence"/>
</dbReference>
<evidence type="ECO:0000313" key="4">
    <source>
        <dbReference type="Proteomes" id="UP000193224"/>
    </source>
</evidence>
<dbReference type="CDD" id="cd04301">
    <property type="entry name" value="NAT_SF"/>
    <property type="match status" value="1"/>
</dbReference>
<dbReference type="RefSeq" id="WP_176237763.1">
    <property type="nucleotide sequence ID" value="NZ_FWXB01000020.1"/>
</dbReference>
<dbReference type="GO" id="GO:0004145">
    <property type="term" value="F:diamine N-acetyltransferase activity"/>
    <property type="evidence" value="ECO:0007669"/>
    <property type="project" value="UniProtKB-EC"/>
</dbReference>
<keyword evidence="3" id="KW-0012">Acyltransferase</keyword>
<dbReference type="PROSITE" id="PS51186">
    <property type="entry name" value="GNAT"/>
    <property type="match status" value="1"/>
</dbReference>
<reference evidence="3 4" key="1">
    <citation type="submission" date="2017-03" db="EMBL/GenBank/DDBJ databases">
        <authorList>
            <person name="Afonso C.L."/>
            <person name="Miller P.J."/>
            <person name="Scott M.A."/>
            <person name="Spackman E."/>
            <person name="Goraichik I."/>
            <person name="Dimitrov K.M."/>
            <person name="Suarez D.L."/>
            <person name="Swayne D.E."/>
        </authorList>
    </citation>
    <scope>NUCLEOTIDE SEQUENCE [LARGE SCALE GENOMIC DNA]</scope>
    <source>
        <strain evidence="3 4">CECT 7745</strain>
    </source>
</reference>
<organism evidence="3 4">
    <name type="scientific">Roseovarius aestuarii</name>
    <dbReference type="NCBI Taxonomy" id="475083"/>
    <lineage>
        <taxon>Bacteria</taxon>
        <taxon>Pseudomonadati</taxon>
        <taxon>Pseudomonadota</taxon>
        <taxon>Alphaproteobacteria</taxon>
        <taxon>Rhodobacterales</taxon>
        <taxon>Roseobacteraceae</taxon>
        <taxon>Roseovarius</taxon>
    </lineage>
</organism>
<dbReference type="InterPro" id="IPR016181">
    <property type="entry name" value="Acyl_CoA_acyltransferase"/>
</dbReference>
<proteinExistence type="predicted"/>
<gene>
    <name evidence="3" type="primary">bltD</name>
    <name evidence="3" type="ORF">ROA7745_03977</name>
</gene>
<name>A0A1X7BWV9_9RHOB</name>
<dbReference type="Gene3D" id="3.40.630.30">
    <property type="match status" value="1"/>
</dbReference>
<keyword evidence="4" id="KW-1185">Reference proteome</keyword>